<sequence>METVKSLEKVVGEARMDEPHQIDPDSTMNESPPDNAGGSNSSMNRRTSVSGASTVSAPPNNGGNVEEQNKHVQMQMTTVIQL</sequence>
<dbReference type="EMBL" id="CAJEWN010001529">
    <property type="protein sequence ID" value="CAD2198162.1"/>
    <property type="molecule type" value="Genomic_DNA"/>
</dbReference>
<feature type="compositionally biased region" description="Basic and acidic residues" evidence="1">
    <location>
        <begin position="1"/>
        <end position="23"/>
    </location>
</feature>
<proteinExistence type="predicted"/>
<comment type="caution">
    <text evidence="2">The sequence shown here is derived from an EMBL/GenBank/DDBJ whole genome shotgun (WGS) entry which is preliminary data.</text>
</comment>
<dbReference type="AlphaFoldDB" id="A0A6V7XG38"/>
<feature type="compositionally biased region" description="Polar residues" evidence="1">
    <location>
        <begin position="71"/>
        <end position="82"/>
    </location>
</feature>
<organism evidence="2 3">
    <name type="scientific">Meloidogyne enterolobii</name>
    <name type="common">Root-knot nematode worm</name>
    <name type="synonym">Meloidogyne mayaguensis</name>
    <dbReference type="NCBI Taxonomy" id="390850"/>
    <lineage>
        <taxon>Eukaryota</taxon>
        <taxon>Metazoa</taxon>
        <taxon>Ecdysozoa</taxon>
        <taxon>Nematoda</taxon>
        <taxon>Chromadorea</taxon>
        <taxon>Rhabditida</taxon>
        <taxon>Tylenchina</taxon>
        <taxon>Tylenchomorpha</taxon>
        <taxon>Tylenchoidea</taxon>
        <taxon>Meloidogynidae</taxon>
        <taxon>Meloidogyninae</taxon>
        <taxon>Meloidogyne</taxon>
    </lineage>
</organism>
<evidence type="ECO:0000313" key="3">
    <source>
        <dbReference type="Proteomes" id="UP000580250"/>
    </source>
</evidence>
<reference evidence="2 3" key="1">
    <citation type="submission" date="2020-08" db="EMBL/GenBank/DDBJ databases">
        <authorList>
            <person name="Koutsovoulos G."/>
            <person name="Danchin GJ E."/>
        </authorList>
    </citation>
    <scope>NUCLEOTIDE SEQUENCE [LARGE SCALE GENOMIC DNA]</scope>
</reference>
<accession>A0A6V7XG38</accession>
<name>A0A6V7XG38_MELEN</name>
<feature type="compositionally biased region" description="Polar residues" evidence="1">
    <location>
        <begin position="24"/>
        <end position="63"/>
    </location>
</feature>
<evidence type="ECO:0000313" key="2">
    <source>
        <dbReference type="EMBL" id="CAD2198162.1"/>
    </source>
</evidence>
<feature type="region of interest" description="Disordered" evidence="1">
    <location>
        <begin position="1"/>
        <end position="82"/>
    </location>
</feature>
<evidence type="ECO:0000256" key="1">
    <source>
        <dbReference type="SAM" id="MobiDB-lite"/>
    </source>
</evidence>
<gene>
    <name evidence="2" type="ORF">MENT_LOCUS51452</name>
</gene>
<protein>
    <submittedName>
        <fullName evidence="2">Uncharacterized protein</fullName>
    </submittedName>
</protein>
<dbReference type="Proteomes" id="UP000580250">
    <property type="component" value="Unassembled WGS sequence"/>
</dbReference>